<evidence type="ECO:0000256" key="6">
    <source>
        <dbReference type="ARBA" id="ARBA00022958"/>
    </source>
</evidence>
<feature type="transmembrane region" description="Helical" evidence="10">
    <location>
        <begin position="78"/>
        <end position="99"/>
    </location>
</feature>
<feature type="compositionally biased region" description="Polar residues" evidence="11">
    <location>
        <begin position="940"/>
        <end position="952"/>
    </location>
</feature>
<feature type="compositionally biased region" description="Low complexity" evidence="11">
    <location>
        <begin position="171"/>
        <end position="180"/>
    </location>
</feature>
<feature type="compositionally biased region" description="Polar residues" evidence="11">
    <location>
        <begin position="231"/>
        <end position="240"/>
    </location>
</feature>
<reference evidence="12" key="1">
    <citation type="submission" date="2016-04" db="EMBL/GenBank/DDBJ databases">
        <authorList>
            <person name="Nguyen H.D."/>
            <person name="Samba Siva P."/>
            <person name="Cullis J."/>
            <person name="Levesque C.A."/>
            <person name="Hambleton S."/>
        </authorList>
    </citation>
    <scope>NUCLEOTIDE SEQUENCE</scope>
    <source>
        <strain evidence="12">DAOMC 236422</strain>
    </source>
</reference>
<evidence type="ECO:0000256" key="1">
    <source>
        <dbReference type="ARBA" id="ARBA00004141"/>
    </source>
</evidence>
<keyword evidence="4 10" id="KW-0633">Potassium transport</keyword>
<dbReference type="PIRSF" id="PIRSF002450">
    <property type="entry name" value="K+_transpter_TRK"/>
    <property type="match status" value="1"/>
</dbReference>
<dbReference type="InterPro" id="IPR015958">
    <property type="entry name" value="Trk1_fungi"/>
</dbReference>
<keyword evidence="13" id="KW-1185">Reference proteome</keyword>
<evidence type="ECO:0000313" key="13">
    <source>
        <dbReference type="Proteomes" id="UP000078113"/>
    </source>
</evidence>
<sequence length="952" mass="106068">MPFLQSARNIITWPQWTFYRVHLTVFTFTPLIAAAIFYASNGDNHIEFIDCLFVCTSAMTVTGLVTINISTATVFQQAILFFLMCIGNISAVSVTMVWIRRHFFRIRFDHIVKTSASARRRADDVERIEEKRRTNARRRVQNAFKSMVGIKADPRIPTLDEKEANGDIPNSDSSGGSSDSIRAEKARNRKQKRKGPLTADMIRRMDGPAVLVNSSGAPSRLIQEQTRSESPHNALTTDENAFTQTGILNVHRESSGSTRAEAGPANVRITLPDEKEQGHHREDSGGLHATGETMSLGPRSRSNSINFAALPHVRRGSDSIADLERGRFDAPPMRQSKDMFQRAHTVEFAEPQLTRSAERAMTTGLLSPRVSQPYMRNSTAFERTQTLRSMGSQHSASRGQGRAYNNRKGARHSGFGGWPTPIDVGVKIFERVLTNQTAMPRTSTIASTHSANGMSALDGGRSQPYLSFDITVARNSQIDQRPLTEAQRNELGGVEYRAIDMLAKLIPAYWLLINFFCIVLVAPWLSSKAAAKYHPVFEAQGQYAPNYTWFWVFNVVSAYSNTGMSLIDTSMIQMADAYLMLIPMAFLILAGNTGFPILWSFSKMVPNGSRTFETLRFLLDHPRRCFVYLFPSNETWWLVGALIILNGTDWVAFLVLDIGNAVIEAIPVPQRIFDGLFQATAVRAAGFQIVGMLGLAPAVLVLYVTMMYVSAYPIALSVRSTNVYEERSLGIYEQQPDDDDEMPRERNARVWGRFLATHARRQLAFDMWWLGFALWLVCVIEKTEIEDPVSNGWFDVFHILFELVSAYGTVGLSTGTPFDNFSLSGRFRTLSKLVVCFVMLRGRHRGLPMAIDRAVLLPMELEQEDFADDWTFAENPAEFTEEPGTMDDPANADSDINGNSPTSAAYGSLGQPMNPSMPRSSSNHMLGAITEADSADPSRAPTSQGQPRDTSQ</sequence>
<feature type="transmembrane region" description="Helical" evidence="10">
    <location>
        <begin position="579"/>
        <end position="599"/>
    </location>
</feature>
<dbReference type="GO" id="GO:1990573">
    <property type="term" value="P:potassium ion import across plasma membrane"/>
    <property type="evidence" value="ECO:0007669"/>
    <property type="project" value="TreeGrafter"/>
</dbReference>
<feature type="transmembrane region" description="Helical" evidence="10">
    <location>
        <begin position="51"/>
        <end position="72"/>
    </location>
</feature>
<feature type="compositionally biased region" description="Polar residues" evidence="11">
    <location>
        <begin position="212"/>
        <end position="225"/>
    </location>
</feature>
<comment type="caution">
    <text evidence="12">The sequence shown here is derived from an EMBL/GenBank/DDBJ whole genome shotgun (WGS) entry which is preliminary data.</text>
</comment>
<feature type="transmembrane region" description="Helical" evidence="10">
    <location>
        <begin position="636"/>
        <end position="663"/>
    </location>
</feature>
<dbReference type="EMBL" id="LWDG02000030">
    <property type="protein sequence ID" value="KAE8270993.1"/>
    <property type="molecule type" value="Genomic_DNA"/>
</dbReference>
<reference evidence="12" key="2">
    <citation type="journal article" date="2019" name="IMA Fungus">
        <title>Genome sequencing and comparison of five Tilletia species to identify candidate genes for the detection of regulated species infecting wheat.</title>
        <authorList>
            <person name="Nguyen H.D.T."/>
            <person name="Sultana T."/>
            <person name="Kesanakurti P."/>
            <person name="Hambleton S."/>
        </authorList>
    </citation>
    <scope>NUCLEOTIDE SEQUENCE</scope>
    <source>
        <strain evidence="12">DAOMC 236422</strain>
    </source>
</reference>
<dbReference type="GO" id="GO:0030007">
    <property type="term" value="P:intracellular potassium ion homeostasis"/>
    <property type="evidence" value="ECO:0007669"/>
    <property type="project" value="UniProtKB-UniRule"/>
</dbReference>
<feature type="compositionally biased region" description="Basic and acidic residues" evidence="11">
    <location>
        <begin position="155"/>
        <end position="165"/>
    </location>
</feature>
<evidence type="ECO:0000256" key="3">
    <source>
        <dbReference type="ARBA" id="ARBA00022448"/>
    </source>
</evidence>
<feature type="region of interest" description="Disordered" evidence="11">
    <location>
        <begin position="879"/>
        <end position="952"/>
    </location>
</feature>
<dbReference type="InterPro" id="IPR003445">
    <property type="entry name" value="Cat_transpt"/>
</dbReference>
<proteinExistence type="inferred from homology"/>
<feature type="region of interest" description="Disordered" evidence="11">
    <location>
        <begin position="271"/>
        <end position="302"/>
    </location>
</feature>
<dbReference type="Proteomes" id="UP000078113">
    <property type="component" value="Unassembled WGS sequence"/>
</dbReference>
<dbReference type="Pfam" id="PF02386">
    <property type="entry name" value="TrkH"/>
    <property type="match status" value="1"/>
</dbReference>
<name>A0A8X7T851_9BASI</name>
<evidence type="ECO:0000256" key="9">
    <source>
        <dbReference type="ARBA" id="ARBA00023136"/>
    </source>
</evidence>
<keyword evidence="7 10" id="KW-1133">Transmembrane helix</keyword>
<comment type="similarity">
    <text evidence="2 10">Belongs to the TrkH potassium transport family.</text>
</comment>
<comment type="subcellular location">
    <subcellularLocation>
        <location evidence="1">Membrane</location>
        <topology evidence="1">Multi-pass membrane protein</topology>
    </subcellularLocation>
</comment>
<keyword evidence="6 10" id="KW-0630">Potassium</keyword>
<keyword evidence="5 10" id="KW-0812">Transmembrane</keyword>
<feature type="compositionally biased region" description="Basic and acidic residues" evidence="11">
    <location>
        <begin position="271"/>
        <end position="285"/>
    </location>
</feature>
<feature type="compositionally biased region" description="Low complexity" evidence="11">
    <location>
        <begin position="912"/>
        <end position="923"/>
    </location>
</feature>
<dbReference type="NCBIfam" id="TIGR00934">
    <property type="entry name" value="2a38euk"/>
    <property type="match status" value="1"/>
</dbReference>
<feature type="region of interest" description="Disordered" evidence="11">
    <location>
        <begin position="155"/>
        <end position="240"/>
    </location>
</feature>
<evidence type="ECO:0000256" key="8">
    <source>
        <dbReference type="ARBA" id="ARBA00023065"/>
    </source>
</evidence>
<dbReference type="InterPro" id="IPR051143">
    <property type="entry name" value="TrkH_K-transport"/>
</dbReference>
<keyword evidence="8 10" id="KW-0406">Ion transport</keyword>
<keyword evidence="9 10" id="KW-0472">Membrane</keyword>
<feature type="compositionally biased region" description="Polar residues" evidence="11">
    <location>
        <begin position="894"/>
        <end position="905"/>
    </location>
</feature>
<dbReference type="GO" id="GO:0005886">
    <property type="term" value="C:plasma membrane"/>
    <property type="evidence" value="ECO:0007669"/>
    <property type="project" value="InterPro"/>
</dbReference>
<keyword evidence="3 10" id="KW-0813">Transport</keyword>
<dbReference type="PANTHER" id="PTHR31064:SF30">
    <property type="entry name" value="HIGH-AFFINITY POTASSIUM TRANSPORT PROTEIN-RELATED"/>
    <property type="match status" value="1"/>
</dbReference>
<feature type="transmembrane region" description="Helical" evidence="10">
    <location>
        <begin position="20"/>
        <end position="39"/>
    </location>
</feature>
<evidence type="ECO:0000256" key="7">
    <source>
        <dbReference type="ARBA" id="ARBA00022989"/>
    </source>
</evidence>
<evidence type="ECO:0000313" key="12">
    <source>
        <dbReference type="EMBL" id="KAE8270993.1"/>
    </source>
</evidence>
<gene>
    <name evidence="12" type="ORF">A4X09_0g1311</name>
</gene>
<evidence type="ECO:0000256" key="4">
    <source>
        <dbReference type="ARBA" id="ARBA00022538"/>
    </source>
</evidence>
<protein>
    <recommendedName>
        <fullName evidence="10">Potassium transport protein</fullName>
    </recommendedName>
</protein>
<evidence type="ECO:0000256" key="2">
    <source>
        <dbReference type="ARBA" id="ARBA00009137"/>
    </source>
</evidence>
<evidence type="ECO:0000256" key="11">
    <source>
        <dbReference type="SAM" id="MobiDB-lite"/>
    </source>
</evidence>
<evidence type="ECO:0000256" key="10">
    <source>
        <dbReference type="PIRNR" id="PIRNR002450"/>
    </source>
</evidence>
<evidence type="ECO:0000256" key="5">
    <source>
        <dbReference type="ARBA" id="ARBA00022692"/>
    </source>
</evidence>
<dbReference type="GO" id="GO:0140107">
    <property type="term" value="F:high-affinity potassium ion transmembrane transporter activity"/>
    <property type="evidence" value="ECO:0007669"/>
    <property type="project" value="TreeGrafter"/>
</dbReference>
<feature type="transmembrane region" description="Helical" evidence="10">
    <location>
        <begin position="506"/>
        <end position="526"/>
    </location>
</feature>
<dbReference type="AlphaFoldDB" id="A0A8X7T851"/>
<dbReference type="PANTHER" id="PTHR31064">
    <property type="entry name" value="POTASSIUM TRANSPORT PROTEIN DDB_G0292412-RELATED"/>
    <property type="match status" value="1"/>
</dbReference>
<organism evidence="12 13">
    <name type="scientific">Tilletia walkeri</name>
    <dbReference type="NCBI Taxonomy" id="117179"/>
    <lineage>
        <taxon>Eukaryota</taxon>
        <taxon>Fungi</taxon>
        <taxon>Dikarya</taxon>
        <taxon>Basidiomycota</taxon>
        <taxon>Ustilaginomycotina</taxon>
        <taxon>Exobasidiomycetes</taxon>
        <taxon>Tilletiales</taxon>
        <taxon>Tilletiaceae</taxon>
        <taxon>Tilletia</taxon>
    </lineage>
</organism>
<dbReference type="InterPro" id="IPR004773">
    <property type="entry name" value="K/Na_transp_Trk1/HKT1"/>
</dbReference>
<accession>A0A8X7T851</accession>
<feature type="transmembrane region" description="Helical" evidence="10">
    <location>
        <begin position="684"/>
        <end position="709"/>
    </location>
</feature>